<name>A0A2K4ZAZ4_9FIRM</name>
<evidence type="ECO:0000313" key="1">
    <source>
        <dbReference type="EMBL" id="SOY27621.1"/>
    </source>
</evidence>
<dbReference type="InterPro" id="IPR043519">
    <property type="entry name" value="NT_sf"/>
</dbReference>
<dbReference type="EMBL" id="OFSM01000002">
    <property type="protein sequence ID" value="SOY27621.1"/>
    <property type="molecule type" value="Genomic_DNA"/>
</dbReference>
<dbReference type="PANTHER" id="PTHR34817">
    <property type="entry name" value="NUCLEOTIDYLTRANSFERASE"/>
    <property type="match status" value="1"/>
</dbReference>
<proteinExistence type="predicted"/>
<dbReference type="InterPro" id="IPR018775">
    <property type="entry name" value="RlaP"/>
</dbReference>
<protein>
    <submittedName>
        <fullName evidence="1">Putative nucleotidyltransferase</fullName>
    </submittedName>
</protein>
<sequence length="340" mass="39219">MDFKALLQTAEYDFIRSNERLGRRILLLGVGGSYAYGTNNEGSDIDLRGVTLQLPSDLIGLTEFEQYEDDRTDTVIYGFNKLVKLLLDCNPNTCEILGLEGDQYLIQSQLGHELIENSSLFLSKRAIKSFGGYADAQLRRLQNAIARDALPQSDREKHILKSVMNALDDFNRRYAGKETGSIRLYIDSAENPKLDTEIFIDAAYKHFPLRDYADLWGTMRTVVRDYERIGKRNKKKDGNHLNKHAMHLIRLFMMAIDILEKGEIITRRRDDLPLLLAIRRGDYMLQDGTFSPEFYEVLEEYERRLDEAAKNTKLPDNPDMESVERFVERVNRYAVTGELV</sequence>
<dbReference type="GO" id="GO:0016740">
    <property type="term" value="F:transferase activity"/>
    <property type="evidence" value="ECO:0007669"/>
    <property type="project" value="UniProtKB-KW"/>
</dbReference>
<keyword evidence="2" id="KW-1185">Reference proteome</keyword>
<dbReference type="PANTHER" id="PTHR34817:SF1">
    <property type="entry name" value="NUCLEOTIDYLTRANSFERASE"/>
    <property type="match status" value="1"/>
</dbReference>
<gene>
    <name evidence="1" type="ORF">AMURIS_00325</name>
</gene>
<dbReference type="AlphaFoldDB" id="A0A2K4ZAZ4"/>
<organism evidence="1 2">
    <name type="scientific">Acetatifactor muris</name>
    <dbReference type="NCBI Taxonomy" id="879566"/>
    <lineage>
        <taxon>Bacteria</taxon>
        <taxon>Bacillati</taxon>
        <taxon>Bacillota</taxon>
        <taxon>Clostridia</taxon>
        <taxon>Lachnospirales</taxon>
        <taxon>Lachnospiraceae</taxon>
        <taxon>Acetatifactor</taxon>
    </lineage>
</organism>
<dbReference type="Pfam" id="PF10127">
    <property type="entry name" value="RlaP"/>
    <property type="match status" value="1"/>
</dbReference>
<dbReference type="OrthoDB" id="569183at2"/>
<keyword evidence="1" id="KW-0808">Transferase</keyword>
<evidence type="ECO:0000313" key="2">
    <source>
        <dbReference type="Proteomes" id="UP000236311"/>
    </source>
</evidence>
<reference evidence="1 2" key="1">
    <citation type="submission" date="2018-01" db="EMBL/GenBank/DDBJ databases">
        <authorList>
            <person name="Gaut B.S."/>
            <person name="Morton B.R."/>
            <person name="Clegg M.T."/>
            <person name="Duvall M.R."/>
        </authorList>
    </citation>
    <scope>NUCLEOTIDE SEQUENCE [LARGE SCALE GENOMIC DNA]</scope>
    <source>
        <strain evidence="1">GP69</strain>
    </source>
</reference>
<dbReference type="Proteomes" id="UP000236311">
    <property type="component" value="Unassembled WGS sequence"/>
</dbReference>
<dbReference type="SUPFAM" id="SSF81301">
    <property type="entry name" value="Nucleotidyltransferase"/>
    <property type="match status" value="1"/>
</dbReference>
<accession>A0A2K4ZAZ4</accession>